<dbReference type="PROSITE" id="PS50157">
    <property type="entry name" value="ZINC_FINGER_C2H2_2"/>
    <property type="match status" value="1"/>
</dbReference>
<protein>
    <recommendedName>
        <fullName evidence="3">C2H2-type domain-containing protein</fullName>
    </recommendedName>
</protein>
<dbReference type="EMBL" id="KB467843">
    <property type="protein sequence ID" value="PCH35244.1"/>
    <property type="molecule type" value="Genomic_DNA"/>
</dbReference>
<feature type="region of interest" description="Disordered" evidence="2">
    <location>
        <begin position="471"/>
        <end position="522"/>
    </location>
</feature>
<feature type="compositionally biased region" description="Acidic residues" evidence="2">
    <location>
        <begin position="1129"/>
        <end position="1142"/>
    </location>
</feature>
<evidence type="ECO:0000256" key="2">
    <source>
        <dbReference type="SAM" id="MobiDB-lite"/>
    </source>
</evidence>
<sequence length="1471" mass="158775">MTGVMIMNGGTSMTLGVVDSHDVCALSTMWRQTQSSHGTWSCAFALYDHDHRPSRGAESYSPSFVHNKGSDHPPSHSLLGLTLPHQDEPSENTPAITVNPAPVAGVPDGMITAFRVSTYEPPPRSNVGAHELQNNSKMLFHVGEEDMTKLVERVPAHTSTSSVDSASTSAASNASLPTITPSLAHPVPAPIHTSSSSSSLLPLTLPVPPFRMGYPAPPPSFASSPSLSCTSSSSLSTGNCTSAGTSASEMMPETRLRQRNDSKRKRETYCMHDENLTIADQAEPMAYGIKSSTAQGQGNRIVHESGEKSPKRHRAEARLPLSPQKNREHVRTETGAGTMPDGGHPPVRRCVADLVVASRQRAAMQGSTVDERDVRVDATNELHRDVMARDERVGRISEERAATHWPSGRMAAEVTSSKGMAERHPAMVQDDQMTGGGQWLWSQRQTQLGDEHTGEWAATTEDSGLLNETNEVGNHGWPSQGWYPDESRSGYVHPSGGTFGSVQPDSDGHTFQAPPLRPQSPGLLASERSAALDRALFSSTIAGPSTPAGNEQQALAPAYSCEHASTLHHRLADADPLLDPQTLPDGHPLAHQREDSSRYRPLDLMQAHLLDYALTTLHSFELMHHPQPLAQPRIEFQLMDKHRQPFQPVEIAPQHPQLSARPRLLHEHTASPEPAEERSVRTHWTSDPRVRLHRVCTTIDVNGCSVAPGVVRVDGREGATAAAPALQYPHGEFSLGQTRADALGISSRTTTPMTSDRSRNDDEDVATLDASAVTPREVDVMAMDGSGAETDVIGQESTNTRRCAGEVDRIEVQTRGTAGNPCVVDAASGVGPGMNRSASNSLGAPNRVSTASRDSPNREITSVDSSDNENVHVTTSSRCQNIATVITKESGGVAATTRTTSTAHEVTDVDTLNEADLTPSAAQRPMLGPIPLPPPYPYVHAMGPYLTVPHPNAHPYAYLPHTGAFSSPPHPIAFHPSLPNPSRFHNVLSYPPPSSISHPHAYPHSLPFAYPPPLILPGRTPRTRPHDWAEVFLHMKKVGGFKPVRRAVRGRRPWVNATTDGDENRQRQDSFPDNGDDGAGREEAVQTEGIGQSVTSERTDGDNSSDLRNNTSSLVGLDGDLNPTARETEDTDSSSSADDEDLFDELFRNPKGEGERKEHHCPLCGRVFRLPNSLAIHLKWHWGATSLDWRRGLGRRGRIQERAKENSEARARELREEELREREWRLESGRETGGAAHDGYGAQQRDLEPSAIAAPICVSTFTPLTSPADVLFSSPAVANAGTKSSFLPPTVATAGLSLLSPTIRPPEASAFMMPIIAGAFDLGVGAPSSDAEGEEEGSLFGEDESLFGGGGGGGDRLCPPPSESFLPAEPPLDSRYKVPSSTITKPGLTPELTLTSTPNSSEDRDGVLRRCTHRRHEPSWSEQLFGSDSDEEEHKDEQGPSSPASNAVEDRNQPESGLSPLTDFAALQLFP</sequence>
<evidence type="ECO:0000313" key="5">
    <source>
        <dbReference type="Proteomes" id="UP000218811"/>
    </source>
</evidence>
<keyword evidence="1" id="KW-0479">Metal-binding</keyword>
<organism evidence="4 5">
    <name type="scientific">Wolfiporia cocos (strain MD-104)</name>
    <name type="common">Brown rot fungus</name>
    <dbReference type="NCBI Taxonomy" id="742152"/>
    <lineage>
        <taxon>Eukaryota</taxon>
        <taxon>Fungi</taxon>
        <taxon>Dikarya</taxon>
        <taxon>Basidiomycota</taxon>
        <taxon>Agaricomycotina</taxon>
        <taxon>Agaricomycetes</taxon>
        <taxon>Polyporales</taxon>
        <taxon>Phaeolaceae</taxon>
        <taxon>Wolfiporia</taxon>
    </lineage>
</organism>
<keyword evidence="1" id="KW-0863">Zinc-finger</keyword>
<feature type="region of interest" description="Disordered" evidence="2">
    <location>
        <begin position="219"/>
        <end position="263"/>
    </location>
</feature>
<keyword evidence="1" id="KW-0862">Zinc</keyword>
<accession>A0A2H3JEV3</accession>
<dbReference type="SUPFAM" id="SSF57667">
    <property type="entry name" value="beta-beta-alpha zinc fingers"/>
    <property type="match status" value="1"/>
</dbReference>
<dbReference type="GO" id="GO:0008270">
    <property type="term" value="F:zinc ion binding"/>
    <property type="evidence" value="ECO:0007669"/>
    <property type="project" value="UniProtKB-KW"/>
</dbReference>
<dbReference type="InterPro" id="IPR036236">
    <property type="entry name" value="Znf_C2H2_sf"/>
</dbReference>
<evidence type="ECO:0000259" key="3">
    <source>
        <dbReference type="PROSITE" id="PS50157"/>
    </source>
</evidence>
<reference evidence="4 5" key="1">
    <citation type="journal article" date="2012" name="Science">
        <title>The Paleozoic origin of enzymatic lignin decomposition reconstructed from 31 fungal genomes.</title>
        <authorList>
            <person name="Floudas D."/>
            <person name="Binder M."/>
            <person name="Riley R."/>
            <person name="Barry K."/>
            <person name="Blanchette R.A."/>
            <person name="Henrissat B."/>
            <person name="Martinez A.T."/>
            <person name="Otillar R."/>
            <person name="Spatafora J.W."/>
            <person name="Yadav J.S."/>
            <person name="Aerts A."/>
            <person name="Benoit I."/>
            <person name="Boyd A."/>
            <person name="Carlson A."/>
            <person name="Copeland A."/>
            <person name="Coutinho P.M."/>
            <person name="de Vries R.P."/>
            <person name="Ferreira P."/>
            <person name="Findley K."/>
            <person name="Foster B."/>
            <person name="Gaskell J."/>
            <person name="Glotzer D."/>
            <person name="Gorecki P."/>
            <person name="Heitman J."/>
            <person name="Hesse C."/>
            <person name="Hori C."/>
            <person name="Igarashi K."/>
            <person name="Jurgens J.A."/>
            <person name="Kallen N."/>
            <person name="Kersten P."/>
            <person name="Kohler A."/>
            <person name="Kuees U."/>
            <person name="Kumar T.K.A."/>
            <person name="Kuo A."/>
            <person name="LaButti K."/>
            <person name="Larrondo L.F."/>
            <person name="Lindquist E."/>
            <person name="Ling A."/>
            <person name="Lombard V."/>
            <person name="Lucas S."/>
            <person name="Lundell T."/>
            <person name="Martin R."/>
            <person name="McLaughlin D.J."/>
            <person name="Morgenstern I."/>
            <person name="Morin E."/>
            <person name="Murat C."/>
            <person name="Nagy L.G."/>
            <person name="Nolan M."/>
            <person name="Ohm R.A."/>
            <person name="Patyshakuliyeva A."/>
            <person name="Rokas A."/>
            <person name="Ruiz-Duenas F.J."/>
            <person name="Sabat G."/>
            <person name="Salamov A."/>
            <person name="Samejima M."/>
            <person name="Schmutz J."/>
            <person name="Slot J.C."/>
            <person name="St John F."/>
            <person name="Stenlid J."/>
            <person name="Sun H."/>
            <person name="Sun S."/>
            <person name="Syed K."/>
            <person name="Tsang A."/>
            <person name="Wiebenga A."/>
            <person name="Young D."/>
            <person name="Pisabarro A."/>
            <person name="Eastwood D.C."/>
            <person name="Martin F."/>
            <person name="Cullen D."/>
            <person name="Grigoriev I.V."/>
            <person name="Hibbett D.S."/>
        </authorList>
    </citation>
    <scope>NUCLEOTIDE SEQUENCE [LARGE SCALE GENOMIC DNA]</scope>
    <source>
        <strain evidence="4 5">MD-104</strain>
    </source>
</reference>
<feature type="compositionally biased region" description="Low complexity" evidence="2">
    <location>
        <begin position="156"/>
        <end position="174"/>
    </location>
</feature>
<evidence type="ECO:0000313" key="4">
    <source>
        <dbReference type="EMBL" id="PCH35244.1"/>
    </source>
</evidence>
<feature type="region of interest" description="Disordered" evidence="2">
    <location>
        <begin position="55"/>
        <end position="101"/>
    </location>
</feature>
<feature type="region of interest" description="Disordered" evidence="2">
    <location>
        <begin position="1052"/>
        <end position="1142"/>
    </location>
</feature>
<dbReference type="OrthoDB" id="2757290at2759"/>
<feature type="compositionally biased region" description="Acidic residues" evidence="2">
    <location>
        <begin position="1331"/>
        <end position="1345"/>
    </location>
</feature>
<proteinExistence type="predicted"/>
<gene>
    <name evidence="4" type="ORF">WOLCODRAFT_145725</name>
</gene>
<feature type="region of interest" description="Disordered" evidence="2">
    <location>
        <begin position="576"/>
        <end position="597"/>
    </location>
</feature>
<feature type="region of interest" description="Disordered" evidence="2">
    <location>
        <begin position="831"/>
        <end position="875"/>
    </location>
</feature>
<feature type="compositionally biased region" description="Basic and acidic residues" evidence="2">
    <location>
        <begin position="252"/>
        <end position="261"/>
    </location>
</feature>
<feature type="domain" description="C2H2-type" evidence="3">
    <location>
        <begin position="1159"/>
        <end position="1186"/>
    </location>
</feature>
<feature type="region of interest" description="Disordered" evidence="2">
    <location>
        <begin position="291"/>
        <end position="347"/>
    </location>
</feature>
<feature type="compositionally biased region" description="Polar residues" evidence="2">
    <location>
        <begin position="238"/>
        <end position="248"/>
    </location>
</feature>
<feature type="region of interest" description="Disordered" evidence="2">
    <location>
        <begin position="1326"/>
        <end position="1471"/>
    </location>
</feature>
<dbReference type="InterPro" id="IPR013087">
    <property type="entry name" value="Znf_C2H2_type"/>
</dbReference>
<feature type="compositionally biased region" description="Polar residues" evidence="2">
    <location>
        <begin position="1089"/>
        <end position="1114"/>
    </location>
</feature>
<dbReference type="STRING" id="742152.A0A2H3JEV3"/>
<feature type="region of interest" description="Disordered" evidence="2">
    <location>
        <begin position="155"/>
        <end position="174"/>
    </location>
</feature>
<dbReference type="Proteomes" id="UP000218811">
    <property type="component" value="Unassembled WGS sequence"/>
</dbReference>
<evidence type="ECO:0000256" key="1">
    <source>
        <dbReference type="PROSITE-ProRule" id="PRU00042"/>
    </source>
</evidence>
<feature type="compositionally biased region" description="Polar residues" evidence="2">
    <location>
        <begin position="836"/>
        <end position="865"/>
    </location>
</feature>
<feature type="region of interest" description="Disordered" evidence="2">
    <location>
        <begin position="1199"/>
        <end position="1221"/>
    </location>
</feature>
<feature type="compositionally biased region" description="Low complexity" evidence="2">
    <location>
        <begin position="221"/>
        <end position="237"/>
    </location>
</feature>
<name>A0A2H3JEV3_WOLCO</name>
<dbReference type="PROSITE" id="PS00028">
    <property type="entry name" value="ZINC_FINGER_C2H2_1"/>
    <property type="match status" value="1"/>
</dbReference>
<keyword evidence="5" id="KW-1185">Reference proteome</keyword>